<sequence>MSIDSETEFYTQLESLEGHFFNGNYNNEAPRKMNRNPICGACSRSTLGNDVVHIPEQTFHDSCFRCQNCGFDLSHLNADVELQRLTAQNGHIDKKVESPKKTKNITGKLRCSKLCENNELQLEQENERLCSVCGIHVPLKKCLEMPSGVIHRECFRCKRCGTLLDIHTFRLKSGELYCEDNCPENPEAFEPNGTLSIDSLQNYPFLKFVPVNQPFLNEVVRPMNGTYNCKRCRKACLPHELVERAGSFYHRNCVRCAVCNQLVSISDRWWINGTPHCEKHFMQRYHDDALKAKVYVHPVRPPVFVRNSKPLMEVSKDIPNETHFNPTTGRVVTSAVIRPHVTPLGMQSPIASSQSTISDSANSPPGGIPRSHSYDHIFYQRTKPVSNNLHNSRVVIEYQCHVCGAIIPAGQCLTYASQIYHESCARCKVCRAGSKEEKLFLHHKELYCGLHLGDIKRNEISQLPNSYVTHSSEPILHSAKHKVELMQPVPQLFERSDSKRTSGLKRVELVVRPTSTWDINQKPVFTPRTSVWPKRGILRNSK</sequence>
<feature type="domain" description="LIM zinc-binding" evidence="9">
    <location>
        <begin position="37"/>
        <end position="122"/>
    </location>
</feature>
<dbReference type="OrthoDB" id="8062037at2759"/>
<keyword evidence="3 8" id="KW-0862">Zinc</keyword>
<reference evidence="10 11" key="1">
    <citation type="journal article" date="2019" name="BMC Genomics">
        <title>New insights from Opisthorchis felineus genome: update on genomics of the epidemiologically important liver flukes.</title>
        <authorList>
            <person name="Ershov N.I."/>
            <person name="Mordvinov V.A."/>
            <person name="Prokhortchouk E.B."/>
            <person name="Pakharukova M.Y."/>
            <person name="Gunbin K.V."/>
            <person name="Ustyantsev K."/>
            <person name="Genaev M.A."/>
            <person name="Blinov A.G."/>
            <person name="Mazur A."/>
            <person name="Boulygina E."/>
            <person name="Tsygankova S."/>
            <person name="Khrameeva E."/>
            <person name="Chekanov N."/>
            <person name="Fan G."/>
            <person name="Xiao A."/>
            <person name="Zhang H."/>
            <person name="Xu X."/>
            <person name="Yang H."/>
            <person name="Solovyev V."/>
            <person name="Lee S.M."/>
            <person name="Liu X."/>
            <person name="Afonnikov D.A."/>
            <person name="Skryabin K.G."/>
        </authorList>
    </citation>
    <scope>NUCLEOTIDE SEQUENCE [LARGE SCALE GENOMIC DNA]</scope>
    <source>
        <strain evidence="10">AK-0245</strain>
        <tissue evidence="10">Whole organism</tissue>
    </source>
</reference>
<evidence type="ECO:0000256" key="3">
    <source>
        <dbReference type="ARBA" id="ARBA00022833"/>
    </source>
</evidence>
<dbReference type="AlphaFoldDB" id="A0A4S2LGR1"/>
<feature type="domain" description="LIM zinc-binding" evidence="9">
    <location>
        <begin position="227"/>
        <end position="287"/>
    </location>
</feature>
<dbReference type="GO" id="GO:0000977">
    <property type="term" value="F:RNA polymerase II transcription regulatory region sequence-specific DNA binding"/>
    <property type="evidence" value="ECO:0007669"/>
    <property type="project" value="TreeGrafter"/>
</dbReference>
<dbReference type="GO" id="GO:0005634">
    <property type="term" value="C:nucleus"/>
    <property type="evidence" value="ECO:0007669"/>
    <property type="project" value="UniProtKB-SubCell"/>
</dbReference>
<dbReference type="PANTHER" id="PTHR24208">
    <property type="entry name" value="LIM/HOMEOBOX PROTEIN LHX"/>
    <property type="match status" value="1"/>
</dbReference>
<dbReference type="EMBL" id="SJOL01008635">
    <property type="protein sequence ID" value="TGZ60009.1"/>
    <property type="molecule type" value="Genomic_DNA"/>
</dbReference>
<keyword evidence="7" id="KW-0539">Nucleus</keyword>
<dbReference type="GO" id="GO:0030182">
    <property type="term" value="P:neuron differentiation"/>
    <property type="evidence" value="ECO:0007669"/>
    <property type="project" value="TreeGrafter"/>
</dbReference>
<dbReference type="SMART" id="SM00132">
    <property type="entry name" value="LIM"/>
    <property type="match status" value="4"/>
</dbReference>
<feature type="domain" description="LIM zinc-binding" evidence="9">
    <location>
        <begin position="398"/>
        <end position="458"/>
    </location>
</feature>
<organism evidence="10 11">
    <name type="scientific">Opisthorchis felineus</name>
    <dbReference type="NCBI Taxonomy" id="147828"/>
    <lineage>
        <taxon>Eukaryota</taxon>
        <taxon>Metazoa</taxon>
        <taxon>Spiralia</taxon>
        <taxon>Lophotrochozoa</taxon>
        <taxon>Platyhelminthes</taxon>
        <taxon>Trematoda</taxon>
        <taxon>Digenea</taxon>
        <taxon>Opisthorchiida</taxon>
        <taxon>Opisthorchiata</taxon>
        <taxon>Opisthorchiidae</taxon>
        <taxon>Opisthorchis</taxon>
    </lineage>
</organism>
<proteinExistence type="predicted"/>
<keyword evidence="6" id="KW-0371">Homeobox</keyword>
<dbReference type="Pfam" id="PF00412">
    <property type="entry name" value="LIM"/>
    <property type="match status" value="3"/>
</dbReference>
<evidence type="ECO:0000256" key="6">
    <source>
        <dbReference type="ARBA" id="ARBA00023155"/>
    </source>
</evidence>
<evidence type="ECO:0000256" key="1">
    <source>
        <dbReference type="ARBA" id="ARBA00004123"/>
    </source>
</evidence>
<dbReference type="GO" id="GO:0000981">
    <property type="term" value="F:DNA-binding transcription factor activity, RNA polymerase II-specific"/>
    <property type="evidence" value="ECO:0007669"/>
    <property type="project" value="TreeGrafter"/>
</dbReference>
<evidence type="ECO:0000256" key="8">
    <source>
        <dbReference type="PROSITE-ProRule" id="PRU00125"/>
    </source>
</evidence>
<accession>A0A4S2LGR1</accession>
<keyword evidence="2 8" id="KW-0479">Metal-binding</keyword>
<evidence type="ECO:0000256" key="7">
    <source>
        <dbReference type="ARBA" id="ARBA00023242"/>
    </source>
</evidence>
<evidence type="ECO:0000313" key="10">
    <source>
        <dbReference type="EMBL" id="TGZ60009.1"/>
    </source>
</evidence>
<name>A0A4S2LGR1_OPIFE</name>
<evidence type="ECO:0000256" key="2">
    <source>
        <dbReference type="ARBA" id="ARBA00022723"/>
    </source>
</evidence>
<keyword evidence="4 8" id="KW-0440">LIM domain</keyword>
<dbReference type="GO" id="GO:0046872">
    <property type="term" value="F:metal ion binding"/>
    <property type="evidence" value="ECO:0007669"/>
    <property type="project" value="UniProtKB-KW"/>
</dbReference>
<dbReference type="PROSITE" id="PS00478">
    <property type="entry name" value="LIM_DOMAIN_1"/>
    <property type="match status" value="2"/>
</dbReference>
<evidence type="ECO:0000256" key="4">
    <source>
        <dbReference type="ARBA" id="ARBA00023038"/>
    </source>
</evidence>
<evidence type="ECO:0000256" key="5">
    <source>
        <dbReference type="ARBA" id="ARBA00023125"/>
    </source>
</evidence>
<evidence type="ECO:0000259" key="9">
    <source>
        <dbReference type="PROSITE" id="PS50023"/>
    </source>
</evidence>
<dbReference type="Gene3D" id="2.10.110.10">
    <property type="entry name" value="Cysteine Rich Protein"/>
    <property type="match status" value="4"/>
</dbReference>
<gene>
    <name evidence="10" type="ORF">CRM22_008787</name>
</gene>
<dbReference type="PROSITE" id="PS50023">
    <property type="entry name" value="LIM_DOMAIN_2"/>
    <property type="match status" value="4"/>
</dbReference>
<feature type="domain" description="LIM zinc-binding" evidence="9">
    <location>
        <begin position="128"/>
        <end position="188"/>
    </location>
</feature>
<dbReference type="PANTHER" id="PTHR24208:SF128">
    <property type="entry name" value="LIM3, ISOFORM G"/>
    <property type="match status" value="1"/>
</dbReference>
<dbReference type="CDD" id="cd08368">
    <property type="entry name" value="LIM"/>
    <property type="match status" value="1"/>
</dbReference>
<comment type="subcellular location">
    <subcellularLocation>
        <location evidence="1">Nucleus</location>
    </subcellularLocation>
</comment>
<dbReference type="InterPro" id="IPR001781">
    <property type="entry name" value="Znf_LIM"/>
</dbReference>
<dbReference type="InterPro" id="IPR050453">
    <property type="entry name" value="LIM_Homeobox_TF"/>
</dbReference>
<keyword evidence="5" id="KW-0238">DNA-binding</keyword>
<dbReference type="Proteomes" id="UP000308267">
    <property type="component" value="Unassembled WGS sequence"/>
</dbReference>
<protein>
    <recommendedName>
        <fullName evidence="9">LIM zinc-binding domain-containing protein</fullName>
    </recommendedName>
</protein>
<evidence type="ECO:0000313" key="11">
    <source>
        <dbReference type="Proteomes" id="UP000308267"/>
    </source>
</evidence>
<comment type="caution">
    <text evidence="10">The sequence shown here is derived from an EMBL/GenBank/DDBJ whole genome shotgun (WGS) entry which is preliminary data.</text>
</comment>
<keyword evidence="11" id="KW-1185">Reference proteome</keyword>